<dbReference type="SUPFAM" id="SSF56349">
    <property type="entry name" value="DNA breaking-rejoining enzymes"/>
    <property type="match status" value="1"/>
</dbReference>
<dbReference type="GO" id="GO:0003677">
    <property type="term" value="F:DNA binding"/>
    <property type="evidence" value="ECO:0007669"/>
    <property type="project" value="InterPro"/>
</dbReference>
<dbReference type="InterPro" id="IPR011010">
    <property type="entry name" value="DNA_brk_join_enz"/>
</dbReference>
<reference evidence="3" key="1">
    <citation type="journal article" date="2014" name="Front. Microbiol.">
        <title>High frequency of phylogenetically diverse reductive dehalogenase-homologous genes in deep subseafloor sedimentary metagenomes.</title>
        <authorList>
            <person name="Kawai M."/>
            <person name="Futagami T."/>
            <person name="Toyoda A."/>
            <person name="Takaki Y."/>
            <person name="Nishi S."/>
            <person name="Hori S."/>
            <person name="Arai W."/>
            <person name="Tsubouchi T."/>
            <person name="Morono Y."/>
            <person name="Uchiyama I."/>
            <person name="Ito T."/>
            <person name="Fujiyama A."/>
            <person name="Inagaki F."/>
            <person name="Takami H."/>
        </authorList>
    </citation>
    <scope>NUCLEOTIDE SEQUENCE</scope>
    <source>
        <strain evidence="3">Expedition CK06-06</strain>
    </source>
</reference>
<dbReference type="EMBL" id="BART01026994">
    <property type="protein sequence ID" value="GAH03379.1"/>
    <property type="molecule type" value="Genomic_DNA"/>
</dbReference>
<sequence length="242" mass="27565">IFRYKDPKTGKVKQRKESLAKFKDLDAYSIKDARKAHDKRSTQVAEFRIMDVLPQAVMTFSELTAWYLELPSIKKLASYPRIKCCLTNFNAVFGNRIVGSIKPLDLENYQESREQQGAALATIDLEVVIAGGMVRKAWDNDMIDGHAVRAFKKVKNKLKIGANARTRTLTIPEYMALVEVASEHIKALVITGYNTGMRKGELLNLEWSHIDRKSSMIRLPAELTKEKKPKLPLCWKETIQIV</sequence>
<evidence type="ECO:0000256" key="1">
    <source>
        <dbReference type="ARBA" id="ARBA00023172"/>
    </source>
</evidence>
<accession>X1DE85</accession>
<dbReference type="GO" id="GO:0006310">
    <property type="term" value="P:DNA recombination"/>
    <property type="evidence" value="ECO:0007669"/>
    <property type="project" value="UniProtKB-KW"/>
</dbReference>
<dbReference type="GO" id="GO:0015074">
    <property type="term" value="P:DNA integration"/>
    <property type="evidence" value="ECO:0007669"/>
    <property type="project" value="InterPro"/>
</dbReference>
<feature type="domain" description="Tyr recombinase" evidence="2">
    <location>
        <begin position="164"/>
        <end position="242"/>
    </location>
</feature>
<name>X1DE85_9ZZZZ</name>
<organism evidence="3">
    <name type="scientific">marine sediment metagenome</name>
    <dbReference type="NCBI Taxonomy" id="412755"/>
    <lineage>
        <taxon>unclassified sequences</taxon>
        <taxon>metagenomes</taxon>
        <taxon>ecological metagenomes</taxon>
    </lineage>
</organism>
<dbReference type="Gene3D" id="1.10.443.10">
    <property type="entry name" value="Intergrase catalytic core"/>
    <property type="match status" value="1"/>
</dbReference>
<proteinExistence type="predicted"/>
<evidence type="ECO:0000313" key="3">
    <source>
        <dbReference type="EMBL" id="GAH03379.1"/>
    </source>
</evidence>
<dbReference type="PROSITE" id="PS51898">
    <property type="entry name" value="TYR_RECOMBINASE"/>
    <property type="match status" value="1"/>
</dbReference>
<dbReference type="InterPro" id="IPR013762">
    <property type="entry name" value="Integrase-like_cat_sf"/>
</dbReference>
<keyword evidence="1" id="KW-0233">DNA recombination</keyword>
<dbReference type="InterPro" id="IPR002104">
    <property type="entry name" value="Integrase_catalytic"/>
</dbReference>
<dbReference type="Pfam" id="PF00589">
    <property type="entry name" value="Phage_integrase"/>
    <property type="match status" value="1"/>
</dbReference>
<dbReference type="AlphaFoldDB" id="X1DE85"/>
<evidence type="ECO:0000259" key="2">
    <source>
        <dbReference type="PROSITE" id="PS51898"/>
    </source>
</evidence>
<gene>
    <name evidence="3" type="ORF">S01H4_47972</name>
</gene>
<protein>
    <recommendedName>
        <fullName evidence="2">Tyr recombinase domain-containing protein</fullName>
    </recommendedName>
</protein>
<comment type="caution">
    <text evidence="3">The sequence shown here is derived from an EMBL/GenBank/DDBJ whole genome shotgun (WGS) entry which is preliminary data.</text>
</comment>
<feature type="non-terminal residue" evidence="3">
    <location>
        <position position="1"/>
    </location>
</feature>